<protein>
    <recommendedName>
        <fullName evidence="5">Secreted protein</fullName>
    </recommendedName>
</protein>
<organism evidence="3 4">
    <name type="scientific">Coniella lustricola</name>
    <dbReference type="NCBI Taxonomy" id="2025994"/>
    <lineage>
        <taxon>Eukaryota</taxon>
        <taxon>Fungi</taxon>
        <taxon>Dikarya</taxon>
        <taxon>Ascomycota</taxon>
        <taxon>Pezizomycotina</taxon>
        <taxon>Sordariomycetes</taxon>
        <taxon>Sordariomycetidae</taxon>
        <taxon>Diaporthales</taxon>
        <taxon>Schizoparmaceae</taxon>
        <taxon>Coniella</taxon>
    </lineage>
</organism>
<evidence type="ECO:0000313" key="4">
    <source>
        <dbReference type="Proteomes" id="UP000241462"/>
    </source>
</evidence>
<proteinExistence type="predicted"/>
<name>A0A2T2ZSL0_9PEZI</name>
<feature type="region of interest" description="Disordered" evidence="1">
    <location>
        <begin position="121"/>
        <end position="161"/>
    </location>
</feature>
<dbReference type="InParanoid" id="A0A2T2ZSL0"/>
<evidence type="ECO:0000256" key="2">
    <source>
        <dbReference type="SAM" id="SignalP"/>
    </source>
</evidence>
<evidence type="ECO:0008006" key="5">
    <source>
        <dbReference type="Google" id="ProtNLM"/>
    </source>
</evidence>
<reference evidence="3 4" key="1">
    <citation type="journal article" date="2018" name="Mycol. Prog.">
        <title>Coniella lustricola, a new species from submerged detritus.</title>
        <authorList>
            <person name="Raudabaugh D.B."/>
            <person name="Iturriaga T."/>
            <person name="Carver A."/>
            <person name="Mondo S."/>
            <person name="Pangilinan J."/>
            <person name="Lipzen A."/>
            <person name="He G."/>
            <person name="Amirebrahimi M."/>
            <person name="Grigoriev I.V."/>
            <person name="Miller A.N."/>
        </authorList>
    </citation>
    <scope>NUCLEOTIDE SEQUENCE [LARGE SCALE GENOMIC DNA]</scope>
    <source>
        <strain evidence="3 4">B22-T-1</strain>
    </source>
</reference>
<feature type="chain" id="PRO_5015551041" description="Secreted protein" evidence="2">
    <location>
        <begin position="19"/>
        <end position="169"/>
    </location>
</feature>
<keyword evidence="2" id="KW-0732">Signal</keyword>
<dbReference type="AlphaFoldDB" id="A0A2T2ZSL0"/>
<evidence type="ECO:0000256" key="1">
    <source>
        <dbReference type="SAM" id="MobiDB-lite"/>
    </source>
</evidence>
<feature type="compositionally biased region" description="Basic and acidic residues" evidence="1">
    <location>
        <begin position="84"/>
        <end position="96"/>
    </location>
</feature>
<dbReference type="Proteomes" id="UP000241462">
    <property type="component" value="Unassembled WGS sequence"/>
</dbReference>
<sequence length="169" mass="18465">MTVDMTLSLLVVVEVVVGARLESGQSASQSPGRVERCASCCVCGMCELVDAIPTSRARESKGQVVECQARCERADADAGPCSKGGKEGNKEREDRKRWQRTLACSRVLSGAVVTAARQVAKSRQKVPSWSKGVVSFSRDTERQRGSERGSEEARRRGGEKVRMLNFLEE</sequence>
<dbReference type="EMBL" id="KZ678783">
    <property type="protein sequence ID" value="PSR75238.1"/>
    <property type="molecule type" value="Genomic_DNA"/>
</dbReference>
<feature type="compositionally biased region" description="Basic and acidic residues" evidence="1">
    <location>
        <begin position="138"/>
        <end position="161"/>
    </location>
</feature>
<keyword evidence="4" id="KW-1185">Reference proteome</keyword>
<accession>A0A2T2ZSL0</accession>
<gene>
    <name evidence="3" type="ORF">BD289DRAFT_200059</name>
</gene>
<evidence type="ECO:0000313" key="3">
    <source>
        <dbReference type="EMBL" id="PSR75238.1"/>
    </source>
</evidence>
<feature type="region of interest" description="Disordered" evidence="1">
    <location>
        <begin position="76"/>
        <end position="97"/>
    </location>
</feature>
<feature type="signal peptide" evidence="2">
    <location>
        <begin position="1"/>
        <end position="18"/>
    </location>
</feature>